<dbReference type="RefSeq" id="WP_090552828.1">
    <property type="nucleotide sequence ID" value="NZ_FNSR01000003.1"/>
</dbReference>
<accession>A0A1H7F254</accession>
<evidence type="ECO:0000313" key="1">
    <source>
        <dbReference type="EMBL" id="SEK19904.1"/>
    </source>
</evidence>
<name>A0A1H7F254_9BURK</name>
<proteinExistence type="predicted"/>
<gene>
    <name evidence="1" type="ORF">SAMN05192542_101119</name>
</gene>
<sequence>MRRERTEPQRDGERERARIVGAVAARGTDAADSTFRALQALPLARLASSGDEHAPVRTVAILGYN</sequence>
<organism evidence="1 2">
    <name type="scientific">Paraburkholderia caballeronis</name>
    <dbReference type="NCBI Taxonomy" id="416943"/>
    <lineage>
        <taxon>Bacteria</taxon>
        <taxon>Pseudomonadati</taxon>
        <taxon>Pseudomonadota</taxon>
        <taxon>Betaproteobacteria</taxon>
        <taxon>Burkholderiales</taxon>
        <taxon>Burkholderiaceae</taxon>
        <taxon>Paraburkholderia</taxon>
    </lineage>
</organism>
<dbReference type="Proteomes" id="UP000199120">
    <property type="component" value="Unassembled WGS sequence"/>
</dbReference>
<dbReference type="EMBL" id="FOAJ01000001">
    <property type="protein sequence ID" value="SEK19904.1"/>
    <property type="molecule type" value="Genomic_DNA"/>
</dbReference>
<keyword evidence="2" id="KW-1185">Reference proteome</keyword>
<reference evidence="2" key="1">
    <citation type="submission" date="2016-10" db="EMBL/GenBank/DDBJ databases">
        <authorList>
            <person name="Varghese N."/>
            <person name="Submissions S."/>
        </authorList>
    </citation>
    <scope>NUCLEOTIDE SEQUENCE [LARGE SCALE GENOMIC DNA]</scope>
    <source>
        <strain evidence="2">LMG 26416</strain>
    </source>
</reference>
<dbReference type="STRING" id="416943.SAMN05445871_6147"/>
<evidence type="ECO:0000313" key="2">
    <source>
        <dbReference type="Proteomes" id="UP000199120"/>
    </source>
</evidence>
<protein>
    <submittedName>
        <fullName evidence="1">Uncharacterized protein</fullName>
    </submittedName>
</protein>
<dbReference type="AlphaFoldDB" id="A0A1H7F254"/>